<evidence type="ECO:0000313" key="1">
    <source>
        <dbReference type="EMBL" id="KAA6301954.1"/>
    </source>
</evidence>
<organism evidence="1 2">
    <name type="scientific">Candidatus Ordinivivax streblomastigis</name>
    <dbReference type="NCBI Taxonomy" id="2540710"/>
    <lineage>
        <taxon>Bacteria</taxon>
        <taxon>Pseudomonadati</taxon>
        <taxon>Bacteroidota</taxon>
        <taxon>Bacteroidia</taxon>
        <taxon>Bacteroidales</taxon>
        <taxon>Candidatus Ordinivivax</taxon>
    </lineage>
</organism>
<dbReference type="EMBL" id="SNRX01000012">
    <property type="protein sequence ID" value="KAA6301954.1"/>
    <property type="molecule type" value="Genomic_DNA"/>
</dbReference>
<dbReference type="Proteomes" id="UP000324575">
    <property type="component" value="Unassembled WGS sequence"/>
</dbReference>
<evidence type="ECO:0000313" key="2">
    <source>
        <dbReference type="Proteomes" id="UP000324575"/>
    </source>
</evidence>
<name>A0A5M8P0M7_9BACT</name>
<dbReference type="AlphaFoldDB" id="A0A5M8P0M7"/>
<accession>A0A5M8P0M7</accession>
<proteinExistence type="predicted"/>
<dbReference type="PANTHER" id="PTHR37841">
    <property type="entry name" value="GLR2918 PROTEIN"/>
    <property type="match status" value="1"/>
</dbReference>
<dbReference type="Pfam" id="PF14903">
    <property type="entry name" value="WG_beta_rep"/>
    <property type="match status" value="5"/>
</dbReference>
<reference evidence="1 2" key="1">
    <citation type="submission" date="2019-03" db="EMBL/GenBank/DDBJ databases">
        <title>Single cell metagenomics reveals metabolic interactions within the superorganism composed of flagellate Streblomastix strix and complex community of Bacteroidetes bacteria on its surface.</title>
        <authorList>
            <person name="Treitli S.C."/>
            <person name="Kolisko M."/>
            <person name="Husnik F."/>
            <person name="Keeling P."/>
            <person name="Hampl V."/>
        </authorList>
    </citation>
    <scope>NUCLEOTIDE SEQUENCE [LARGE SCALE GENOMIC DNA]</scope>
    <source>
        <strain evidence="1">St1</strain>
    </source>
</reference>
<dbReference type="PANTHER" id="PTHR37841:SF1">
    <property type="entry name" value="DUF3298 DOMAIN-CONTAINING PROTEIN"/>
    <property type="match status" value="1"/>
</dbReference>
<evidence type="ECO:0008006" key="3">
    <source>
        <dbReference type="Google" id="ProtNLM"/>
    </source>
</evidence>
<protein>
    <recommendedName>
        <fullName evidence="3">WG repeat-containing protein</fullName>
    </recommendedName>
</protein>
<sequence length="380" mass="43349">MRKTSNIQRWSGYGISWSNKFISKYDNYVDNPAKHFAEVELNGKWGFIDKTGKEVIPCKYDQIHISFSTGYACVVLNGKGGFINSVGEEVIPCIYDGIGTIRDNEAVELLLDGKWQLVDFAGNVLAAKKNNDKSDSIDTTEEEIVPSKYDSIIPCYNEFAGLSRVELNNKWGLIDSQTGKEIVSLLYNKIEVWGDYALVESENEYGFIDKTGKMLMPLRPINYNNIQRDAYGEGVIAMKVGYKWGFIDNAGNEITPFKYDAVPYYFCSGFAPVRISHKWGFIDRSGKEVIPVKYEEIDYFFRDCLAKVKLNRKWGFIDETGTEVIPPQYKEVHDFHQGLAAVKLNGKWGFIDKTDKMVIPPKYNTAYHFFDVEGLNWSIN</sequence>
<comment type="caution">
    <text evidence="1">The sequence shown here is derived from an EMBL/GenBank/DDBJ whole genome shotgun (WGS) entry which is preliminary data.</text>
</comment>
<gene>
    <name evidence="1" type="ORF">EZS26_001957</name>
</gene>
<dbReference type="SUPFAM" id="SSF69360">
    <property type="entry name" value="Cell wall binding repeat"/>
    <property type="match status" value="2"/>
</dbReference>
<dbReference type="InterPro" id="IPR032774">
    <property type="entry name" value="WG_beta_rep"/>
</dbReference>